<dbReference type="Gene3D" id="3.40.50.300">
    <property type="entry name" value="P-loop containing nucleotide triphosphate hydrolases"/>
    <property type="match status" value="1"/>
</dbReference>
<dbReference type="Pfam" id="PF00005">
    <property type="entry name" value="ABC_tran"/>
    <property type="match status" value="1"/>
</dbReference>
<evidence type="ECO:0000259" key="4">
    <source>
        <dbReference type="PROSITE" id="PS50893"/>
    </source>
</evidence>
<dbReference type="AlphaFoldDB" id="A0A6C0P9U9"/>
<proteinExistence type="predicted"/>
<sequence>MKEITKTYSNGKTVIENLELEIKDRSFTVLLGPSGCGKTTALRMIAGLEEVSAGQMYIGDKDVTKAEPGERGIAMVFQNYAIYPHMTVRKNIEFGLKNIRLPKDEIGKRVEQVVNMVGLQDYVNAKPSTLSGGQRQRIALARAISKQPEVFLMDEPLSNLDAKLRNQMRSELIELHRNLQSTFIFVTHDQIEAMTMATDIVIFNHGIIMQQGTPKEVYVNPSNLFVATFIGDPGMNTVLLPAIGTIGFRPQKVKQTMQADFQGVQASGIIMTKEMLGMDHLYHVATGLGTIIMKTEIDFDSGERVELYISEHDLYYFDTNEQRTRDAKLIESALNKVSSMEGVTVTRNPMASHVYG</sequence>
<keyword evidence="6" id="KW-1185">Reference proteome</keyword>
<dbReference type="InterPro" id="IPR047641">
    <property type="entry name" value="ABC_transpr_MalK/UgpC-like"/>
</dbReference>
<evidence type="ECO:0000256" key="3">
    <source>
        <dbReference type="ARBA" id="ARBA00022840"/>
    </source>
</evidence>
<name>A0A6C0P9U9_9BACL</name>
<accession>A0A6C0P9U9</accession>
<dbReference type="KEGG" id="prz:GZH47_16955"/>
<dbReference type="PANTHER" id="PTHR43875">
    <property type="entry name" value="MALTODEXTRIN IMPORT ATP-BINDING PROTEIN MSMX"/>
    <property type="match status" value="1"/>
</dbReference>
<dbReference type="InterPro" id="IPR003439">
    <property type="entry name" value="ABC_transporter-like_ATP-bd"/>
</dbReference>
<dbReference type="PANTHER" id="PTHR43875:SF1">
    <property type="entry name" value="OSMOPROTECTIVE COMPOUNDS UPTAKE ATP-BINDING PROTEIN GGTA"/>
    <property type="match status" value="1"/>
</dbReference>
<dbReference type="Gene3D" id="2.40.50.100">
    <property type="match status" value="1"/>
</dbReference>
<dbReference type="GO" id="GO:0008643">
    <property type="term" value="P:carbohydrate transport"/>
    <property type="evidence" value="ECO:0007669"/>
    <property type="project" value="InterPro"/>
</dbReference>
<keyword evidence="2" id="KW-0547">Nucleotide-binding</keyword>
<dbReference type="InterPro" id="IPR017871">
    <property type="entry name" value="ABC_transporter-like_CS"/>
</dbReference>
<evidence type="ECO:0000256" key="2">
    <source>
        <dbReference type="ARBA" id="ARBA00022741"/>
    </source>
</evidence>
<dbReference type="SUPFAM" id="SSF50331">
    <property type="entry name" value="MOP-like"/>
    <property type="match status" value="1"/>
</dbReference>
<dbReference type="FunFam" id="3.40.50.300:FF:000042">
    <property type="entry name" value="Maltose/maltodextrin ABC transporter, ATP-binding protein"/>
    <property type="match status" value="1"/>
</dbReference>
<dbReference type="PROSITE" id="PS00211">
    <property type="entry name" value="ABC_TRANSPORTER_1"/>
    <property type="match status" value="1"/>
</dbReference>
<reference evidence="5 6" key="1">
    <citation type="submission" date="2020-02" db="EMBL/GenBank/DDBJ databases">
        <title>Paenibacillus sp. nov., isolated from rhizosphere soil of tomato.</title>
        <authorList>
            <person name="Weon H.-Y."/>
            <person name="Lee S.A."/>
        </authorList>
    </citation>
    <scope>NUCLEOTIDE SEQUENCE [LARGE SCALE GENOMIC DNA]</scope>
    <source>
        <strain evidence="5 6">14171R-81</strain>
    </source>
</reference>
<protein>
    <submittedName>
        <fullName evidence="5">ABC transporter ATP-binding protein</fullName>
    </submittedName>
</protein>
<dbReference type="InterPro" id="IPR008995">
    <property type="entry name" value="Mo/tungstate-bd_C_term_dom"/>
</dbReference>
<keyword evidence="3 5" id="KW-0067">ATP-binding</keyword>
<evidence type="ECO:0000313" key="6">
    <source>
        <dbReference type="Proteomes" id="UP000479114"/>
    </source>
</evidence>
<dbReference type="GO" id="GO:0016887">
    <property type="term" value="F:ATP hydrolysis activity"/>
    <property type="evidence" value="ECO:0007669"/>
    <property type="project" value="InterPro"/>
</dbReference>
<dbReference type="GO" id="GO:0140359">
    <property type="term" value="F:ABC-type transporter activity"/>
    <property type="evidence" value="ECO:0007669"/>
    <property type="project" value="InterPro"/>
</dbReference>
<dbReference type="GO" id="GO:0055052">
    <property type="term" value="C:ATP-binding cassette (ABC) transporter complex, substrate-binding subunit-containing"/>
    <property type="evidence" value="ECO:0007669"/>
    <property type="project" value="TreeGrafter"/>
</dbReference>
<evidence type="ECO:0000313" key="5">
    <source>
        <dbReference type="EMBL" id="QHW35141.1"/>
    </source>
</evidence>
<dbReference type="PROSITE" id="PS50893">
    <property type="entry name" value="ABC_TRANSPORTER_2"/>
    <property type="match status" value="1"/>
</dbReference>
<gene>
    <name evidence="5" type="ORF">GZH47_16955</name>
</gene>
<organism evidence="5 6">
    <name type="scientific">Paenibacillus rhizovicinus</name>
    <dbReference type="NCBI Taxonomy" id="2704463"/>
    <lineage>
        <taxon>Bacteria</taxon>
        <taxon>Bacillati</taxon>
        <taxon>Bacillota</taxon>
        <taxon>Bacilli</taxon>
        <taxon>Bacillales</taxon>
        <taxon>Paenibacillaceae</taxon>
        <taxon>Paenibacillus</taxon>
    </lineage>
</organism>
<feature type="domain" description="ABC transporter" evidence="4">
    <location>
        <begin position="1"/>
        <end position="230"/>
    </location>
</feature>
<dbReference type="InterPro" id="IPR015855">
    <property type="entry name" value="ABC_transpr_MalK-like"/>
</dbReference>
<dbReference type="SUPFAM" id="SSF52540">
    <property type="entry name" value="P-loop containing nucleoside triphosphate hydrolases"/>
    <property type="match status" value="1"/>
</dbReference>
<dbReference type="EMBL" id="CP048286">
    <property type="protein sequence ID" value="QHW35141.1"/>
    <property type="molecule type" value="Genomic_DNA"/>
</dbReference>
<dbReference type="CDD" id="cd03301">
    <property type="entry name" value="ABC_MalK_N"/>
    <property type="match status" value="1"/>
</dbReference>
<dbReference type="GO" id="GO:0005524">
    <property type="term" value="F:ATP binding"/>
    <property type="evidence" value="ECO:0007669"/>
    <property type="project" value="UniProtKB-KW"/>
</dbReference>
<dbReference type="Proteomes" id="UP000479114">
    <property type="component" value="Chromosome"/>
</dbReference>
<keyword evidence="1" id="KW-0813">Transport</keyword>
<dbReference type="InterPro" id="IPR027417">
    <property type="entry name" value="P-loop_NTPase"/>
</dbReference>
<dbReference type="InterPro" id="IPR003593">
    <property type="entry name" value="AAA+_ATPase"/>
</dbReference>
<evidence type="ECO:0000256" key="1">
    <source>
        <dbReference type="ARBA" id="ARBA00022448"/>
    </source>
</evidence>
<dbReference type="SMART" id="SM00382">
    <property type="entry name" value="AAA"/>
    <property type="match status" value="1"/>
</dbReference>